<keyword evidence="1" id="KW-0812">Transmembrane</keyword>
<accession>A0A1Q9AWB7</accession>
<evidence type="ECO:0008006" key="4">
    <source>
        <dbReference type="Google" id="ProtNLM"/>
    </source>
</evidence>
<evidence type="ECO:0000256" key="1">
    <source>
        <dbReference type="SAM" id="Phobius"/>
    </source>
</evidence>
<sequence>MKFDSGENGFTLLETLLAFLILSIILGASLQTIALSIRSYNLSKEVNDVLRLSDEARLDLDHKHVGAMMHGASQRDGREYSWTAEPHRLAETNKFQFIKLLIQTPSGRQYEFLYASAP</sequence>
<dbReference type="Proteomes" id="UP000186364">
    <property type="component" value="Unassembled WGS sequence"/>
</dbReference>
<organism evidence="2 3">
    <name type="scientific">Xaviernesmea oryzae</name>
    <dbReference type="NCBI Taxonomy" id="464029"/>
    <lineage>
        <taxon>Bacteria</taxon>
        <taxon>Pseudomonadati</taxon>
        <taxon>Pseudomonadota</taxon>
        <taxon>Alphaproteobacteria</taxon>
        <taxon>Hyphomicrobiales</taxon>
        <taxon>Rhizobiaceae</taxon>
        <taxon>Rhizobium/Agrobacterium group</taxon>
        <taxon>Xaviernesmea</taxon>
    </lineage>
</organism>
<keyword evidence="1" id="KW-1133">Transmembrane helix</keyword>
<dbReference type="Pfam" id="PF07963">
    <property type="entry name" value="N_methyl"/>
    <property type="match status" value="1"/>
</dbReference>
<comment type="caution">
    <text evidence="2">The sequence shown here is derived from an EMBL/GenBank/DDBJ whole genome shotgun (WGS) entry which is preliminary data.</text>
</comment>
<dbReference type="EMBL" id="MKIP01000046">
    <property type="protein sequence ID" value="OLP59705.1"/>
    <property type="molecule type" value="Genomic_DNA"/>
</dbReference>
<evidence type="ECO:0000313" key="3">
    <source>
        <dbReference type="Proteomes" id="UP000186364"/>
    </source>
</evidence>
<proteinExistence type="predicted"/>
<dbReference type="AlphaFoldDB" id="A0A1Q9AWB7"/>
<keyword evidence="1" id="KW-0472">Membrane</keyword>
<dbReference type="RefSeq" id="WP_075627987.1">
    <property type="nucleotide sequence ID" value="NZ_FOAM01000032.1"/>
</dbReference>
<feature type="transmembrane region" description="Helical" evidence="1">
    <location>
        <begin position="16"/>
        <end position="37"/>
    </location>
</feature>
<protein>
    <recommendedName>
        <fullName evidence="4">Prepilin-type N-terminal cleavage/methylation domain-containing protein</fullName>
    </recommendedName>
</protein>
<name>A0A1Q9AWB7_9HYPH</name>
<gene>
    <name evidence="2" type="ORF">BJF93_08010</name>
</gene>
<dbReference type="InterPro" id="IPR012902">
    <property type="entry name" value="N_methyl_site"/>
</dbReference>
<evidence type="ECO:0000313" key="2">
    <source>
        <dbReference type="EMBL" id="OLP59705.1"/>
    </source>
</evidence>
<reference evidence="2 3" key="1">
    <citation type="submission" date="2016-09" db="EMBL/GenBank/DDBJ databases">
        <title>Rhizobium sp. nov., a novel species isolated from the rice rhizosphere.</title>
        <authorList>
            <person name="Zhao J."/>
            <person name="Zhang X."/>
        </authorList>
    </citation>
    <scope>NUCLEOTIDE SEQUENCE [LARGE SCALE GENOMIC DNA]</scope>
    <source>
        <strain evidence="2 3">1.7048</strain>
    </source>
</reference>
<keyword evidence="3" id="KW-1185">Reference proteome</keyword>